<proteinExistence type="predicted"/>
<feature type="domain" description="Enoyl reductase (ER)" evidence="1">
    <location>
        <begin position="10"/>
        <end position="321"/>
    </location>
</feature>
<dbReference type="InterPro" id="IPR036291">
    <property type="entry name" value="NAD(P)-bd_dom_sf"/>
</dbReference>
<dbReference type="GO" id="GO:0016491">
    <property type="term" value="F:oxidoreductase activity"/>
    <property type="evidence" value="ECO:0007669"/>
    <property type="project" value="InterPro"/>
</dbReference>
<dbReference type="Gene3D" id="3.40.50.720">
    <property type="entry name" value="NAD(P)-binding Rossmann-like Domain"/>
    <property type="match status" value="1"/>
</dbReference>
<dbReference type="Pfam" id="PF08240">
    <property type="entry name" value="ADH_N"/>
    <property type="match status" value="1"/>
</dbReference>
<dbReference type="EMBL" id="CAFBPQ010000036">
    <property type="protein sequence ID" value="CAB5028188.1"/>
    <property type="molecule type" value="Genomic_DNA"/>
</dbReference>
<dbReference type="EMBL" id="CAEZYK010000024">
    <property type="protein sequence ID" value="CAB4720749.1"/>
    <property type="molecule type" value="Genomic_DNA"/>
</dbReference>
<gene>
    <name evidence="2" type="ORF">UFOPK2683_00600</name>
    <name evidence="3" type="ORF">UFOPK3897_01300</name>
    <name evidence="4" type="ORF">UFOPK4121_01114</name>
</gene>
<dbReference type="InterPro" id="IPR051397">
    <property type="entry name" value="Zn-ADH-like_protein"/>
</dbReference>
<reference evidence="4" key="1">
    <citation type="submission" date="2020-05" db="EMBL/GenBank/DDBJ databases">
        <authorList>
            <person name="Chiriac C."/>
            <person name="Salcher M."/>
            <person name="Ghai R."/>
            <person name="Kavagutti S V."/>
        </authorList>
    </citation>
    <scope>NUCLEOTIDE SEQUENCE</scope>
</reference>
<dbReference type="SUPFAM" id="SSF51735">
    <property type="entry name" value="NAD(P)-binding Rossmann-fold domains"/>
    <property type="match status" value="1"/>
</dbReference>
<dbReference type="Gene3D" id="3.90.180.10">
    <property type="entry name" value="Medium-chain alcohol dehydrogenases, catalytic domain"/>
    <property type="match status" value="1"/>
</dbReference>
<dbReference type="InterPro" id="IPR020843">
    <property type="entry name" value="ER"/>
</dbReference>
<dbReference type="AlphaFoldDB" id="A0A6J7RI68"/>
<evidence type="ECO:0000259" key="1">
    <source>
        <dbReference type="SMART" id="SM00829"/>
    </source>
</evidence>
<protein>
    <submittedName>
        <fullName evidence="4">Unannotated protein</fullName>
    </submittedName>
</protein>
<dbReference type="InterPro" id="IPR013149">
    <property type="entry name" value="ADH-like_C"/>
</dbReference>
<dbReference type="SMART" id="SM00829">
    <property type="entry name" value="PKS_ER"/>
    <property type="match status" value="1"/>
</dbReference>
<dbReference type="EMBL" id="CAFBOF010000036">
    <property type="protein sequence ID" value="CAB4984202.1"/>
    <property type="molecule type" value="Genomic_DNA"/>
</dbReference>
<dbReference type="SUPFAM" id="SSF50129">
    <property type="entry name" value="GroES-like"/>
    <property type="match status" value="1"/>
</dbReference>
<dbReference type="PANTHER" id="PTHR43677">
    <property type="entry name" value="SHORT-CHAIN DEHYDROGENASE/REDUCTASE"/>
    <property type="match status" value="1"/>
</dbReference>
<sequence>MRSAVCRQYGPPEVVTIEETAVPYPEPGMVVIEVQAAAVNFADSLLIANEYQVPMPLPFTPGSELAGVITQCGEGIGSFSVGDRVYGSAFAGGFAEFAVLPAAVLHPMADSSTFLEAAAFGVAHATAYHALRTVAKIKPRDWVVVLGSGGGVGMAGVELASLLGGRVIAAASSEEKLAAAVAQGAEATINYETEDLKTRIKEITGRGADIVLDPVGGDYSEAALRATSFGGRFVVLGFAAGAIPRIPLNLVLLKGMTIVGLDIFSFARNDPESAARDNTELHELFATGQIHPVVSQRFPLDQTIAALRVVADRQAIGKVIVEPQL</sequence>
<evidence type="ECO:0000313" key="4">
    <source>
        <dbReference type="EMBL" id="CAB5028188.1"/>
    </source>
</evidence>
<evidence type="ECO:0000313" key="3">
    <source>
        <dbReference type="EMBL" id="CAB4984202.1"/>
    </source>
</evidence>
<dbReference type="PANTHER" id="PTHR43677:SF4">
    <property type="entry name" value="QUINONE OXIDOREDUCTASE-LIKE PROTEIN 2"/>
    <property type="match status" value="1"/>
</dbReference>
<dbReference type="InterPro" id="IPR013154">
    <property type="entry name" value="ADH-like_N"/>
</dbReference>
<name>A0A6J7RI68_9ZZZZ</name>
<dbReference type="CDD" id="cd08241">
    <property type="entry name" value="QOR1"/>
    <property type="match status" value="1"/>
</dbReference>
<dbReference type="Pfam" id="PF00107">
    <property type="entry name" value="ADH_zinc_N"/>
    <property type="match status" value="1"/>
</dbReference>
<dbReference type="InterPro" id="IPR011032">
    <property type="entry name" value="GroES-like_sf"/>
</dbReference>
<evidence type="ECO:0000313" key="2">
    <source>
        <dbReference type="EMBL" id="CAB4720749.1"/>
    </source>
</evidence>
<accession>A0A6J7RI68</accession>
<organism evidence="4">
    <name type="scientific">freshwater metagenome</name>
    <dbReference type="NCBI Taxonomy" id="449393"/>
    <lineage>
        <taxon>unclassified sequences</taxon>
        <taxon>metagenomes</taxon>
        <taxon>ecological metagenomes</taxon>
    </lineage>
</organism>